<organism evidence="1 5">
    <name type="scientific">Leptospira interrogans</name>
    <dbReference type="NCBI Taxonomy" id="173"/>
    <lineage>
        <taxon>Bacteria</taxon>
        <taxon>Pseudomonadati</taxon>
        <taxon>Spirochaetota</taxon>
        <taxon>Spirochaetia</taxon>
        <taxon>Leptospirales</taxon>
        <taxon>Leptospiraceae</taxon>
        <taxon>Leptospira</taxon>
    </lineage>
</organism>
<protein>
    <submittedName>
        <fullName evidence="1">Uncharacterized protein</fullName>
    </submittedName>
</protein>
<dbReference type="Proteomes" id="UP000218471">
    <property type="component" value="Unassembled WGS sequence"/>
</dbReference>
<dbReference type="EMBL" id="NKYG02000001">
    <property type="protein sequence ID" value="KAK2618625.1"/>
    <property type="molecule type" value="Genomic_DNA"/>
</dbReference>
<name>A0AAV9FS55_LEPIR</name>
<dbReference type="EMBL" id="NKYG02000001">
    <property type="protein sequence ID" value="KAK2620482.1"/>
    <property type="molecule type" value="Genomic_DNA"/>
</dbReference>
<dbReference type="EMBL" id="NKYG02000001">
    <property type="protein sequence ID" value="KAK2618953.1"/>
    <property type="molecule type" value="Genomic_DNA"/>
</dbReference>
<evidence type="ECO:0000313" key="5">
    <source>
        <dbReference type="Proteomes" id="UP000218471"/>
    </source>
</evidence>
<evidence type="ECO:0000313" key="1">
    <source>
        <dbReference type="EMBL" id="KAK2618625.1"/>
    </source>
</evidence>
<dbReference type="AlphaFoldDB" id="A0AAV9FS55"/>
<evidence type="ECO:0000313" key="3">
    <source>
        <dbReference type="EMBL" id="KAK2620482.1"/>
    </source>
</evidence>
<comment type="caution">
    <text evidence="1">The sequence shown here is derived from an EMBL/GenBank/DDBJ whole genome shotgun (WGS) entry which is preliminary data.</text>
</comment>
<accession>A0AAV9FS55</accession>
<dbReference type="RefSeq" id="WP_000027756.1">
    <property type="nucleotide sequence ID" value="NZ_CP092676.1"/>
</dbReference>
<proteinExistence type="predicted"/>
<evidence type="ECO:0000313" key="4">
    <source>
        <dbReference type="EMBL" id="KAK2620939.1"/>
    </source>
</evidence>
<gene>
    <name evidence="1" type="ORF">CFV95_006150</name>
    <name evidence="2" type="ORF">CFV95_008045</name>
    <name evidence="3" type="ORF">CFV95_016470</name>
    <name evidence="4" type="ORF">CFV95_018965</name>
</gene>
<dbReference type="EMBL" id="NKYG02000001">
    <property type="protein sequence ID" value="KAK2620939.1"/>
    <property type="molecule type" value="Genomic_DNA"/>
</dbReference>
<evidence type="ECO:0000313" key="2">
    <source>
        <dbReference type="EMBL" id="KAK2618953.1"/>
    </source>
</evidence>
<reference evidence="1" key="1">
    <citation type="submission" date="2023-10" db="EMBL/GenBank/DDBJ databases">
        <title>Genomic and proteomic analysis of Leptospira interrogans strain CUDO8.</title>
        <authorList>
            <person name="Boonciew P."/>
            <person name="Kurilung A."/>
            <person name="Prapasarakul N."/>
        </authorList>
    </citation>
    <scope>NUCLEOTIDE SEQUENCE</scope>
    <source>
        <strain evidence="1">CUDO8</strain>
    </source>
</reference>
<sequence length="67" mass="7748">MSIRKNESAKDFFGKNQLQGIPKLISRDTNSDLISNHVNAYAKRKVEARIKRLFETTNYKSFLSKLS</sequence>